<dbReference type="InterPro" id="IPR039694">
    <property type="entry name" value="WDR11"/>
</dbReference>
<dbReference type="AlphaFoldDB" id="A0A1Y3EX28"/>
<evidence type="ECO:0000313" key="1">
    <source>
        <dbReference type="EMBL" id="OUC49714.1"/>
    </source>
</evidence>
<dbReference type="GO" id="GO:0005737">
    <property type="term" value="C:cytoplasm"/>
    <property type="evidence" value="ECO:0007669"/>
    <property type="project" value="TreeGrafter"/>
</dbReference>
<protein>
    <submittedName>
        <fullName evidence="1">Uncharacterized protein</fullName>
    </submittedName>
</protein>
<gene>
    <name evidence="1" type="ORF">D917_00950</name>
</gene>
<comment type="caution">
    <text evidence="1">The sequence shown here is derived from an EMBL/GenBank/DDBJ whole genome shotgun (WGS) entry which is preliminary data.</text>
</comment>
<dbReference type="PANTHER" id="PTHR14593">
    <property type="entry name" value="WD REPEAT-CONTAINING PROTEIN 11"/>
    <property type="match status" value="1"/>
</dbReference>
<name>A0A1Y3EX28_9BILA</name>
<accession>A0A1Y3EX28</accession>
<dbReference type="Proteomes" id="UP000243006">
    <property type="component" value="Unassembled WGS sequence"/>
</dbReference>
<proteinExistence type="predicted"/>
<evidence type="ECO:0000313" key="2">
    <source>
        <dbReference type="Proteomes" id="UP000243006"/>
    </source>
</evidence>
<organism evidence="1 2">
    <name type="scientific">Trichinella nativa</name>
    <dbReference type="NCBI Taxonomy" id="6335"/>
    <lineage>
        <taxon>Eukaryota</taxon>
        <taxon>Metazoa</taxon>
        <taxon>Ecdysozoa</taxon>
        <taxon>Nematoda</taxon>
        <taxon>Enoplea</taxon>
        <taxon>Dorylaimia</taxon>
        <taxon>Trichinellida</taxon>
        <taxon>Trichinellidae</taxon>
        <taxon>Trichinella</taxon>
    </lineage>
</organism>
<dbReference type="PANTHER" id="PTHR14593:SF5">
    <property type="entry name" value="WD REPEAT-CONTAINING PROTEIN 11"/>
    <property type="match status" value="1"/>
</dbReference>
<sequence>MSKVITGGLHSKNGGCIDWGWHGFVAYGCHSFVVVIHAKSMTAVQTLPGHVGKFLGINVALLLYDSRVADVVLQRFLTTKNLNMSTGEI</sequence>
<dbReference type="EMBL" id="LVZM01000588">
    <property type="protein sequence ID" value="OUC49714.1"/>
    <property type="molecule type" value="Genomic_DNA"/>
</dbReference>
<reference evidence="1 2" key="1">
    <citation type="submission" date="2015-04" db="EMBL/GenBank/DDBJ databases">
        <title>Draft genome of the roundworm Trichinella nativa.</title>
        <authorList>
            <person name="Mitreva M."/>
        </authorList>
    </citation>
    <scope>NUCLEOTIDE SEQUENCE [LARGE SCALE GENOMIC DNA]</scope>
    <source>
        <strain evidence="1 2">ISS45</strain>
    </source>
</reference>
<dbReference type="PROSITE" id="PS51257">
    <property type="entry name" value="PROKAR_LIPOPROTEIN"/>
    <property type="match status" value="1"/>
</dbReference>